<reference evidence="9" key="1">
    <citation type="submission" date="2016-10" db="EMBL/GenBank/DDBJ databases">
        <authorList>
            <person name="Varghese N."/>
        </authorList>
    </citation>
    <scope>NUCLEOTIDE SEQUENCE [LARGE SCALE GENOMIC DNA]</scope>
    <source>
        <strain evidence="9">DSM 17980</strain>
    </source>
</reference>
<dbReference type="GO" id="GO:0009486">
    <property type="term" value="F:cytochrome bo3 ubiquinol oxidase activity"/>
    <property type="evidence" value="ECO:0007669"/>
    <property type="project" value="TreeGrafter"/>
</dbReference>
<sequence>MAAHGHAEQHHGGPVAAHEHHGAGKYIVGYIASLVLTAIAFWLALGHHMAGGPLALTLLILGGLQIVVQLFFFMHVTEGDGPPFHSVGLLLGLIFTFAIALMSIWIMSFHYQVQ</sequence>
<proteinExistence type="inferred from homology"/>
<keyword evidence="9" id="KW-1185">Reference proteome</keyword>
<protein>
    <submittedName>
        <fullName evidence="8">Cytochrome o ubiquinol oxidase operon protein cyoD</fullName>
    </submittedName>
</protein>
<feature type="transmembrane region" description="Helical" evidence="7">
    <location>
        <begin position="27"/>
        <end position="45"/>
    </location>
</feature>
<dbReference type="PANTHER" id="PTHR36835">
    <property type="entry name" value="CYTOCHROME BO(3) UBIQUINOL OXIDASE SUBUNIT 4"/>
    <property type="match status" value="1"/>
</dbReference>
<keyword evidence="4 7" id="KW-0812">Transmembrane</keyword>
<dbReference type="GO" id="GO:0009319">
    <property type="term" value="C:cytochrome o ubiquinol oxidase complex"/>
    <property type="evidence" value="ECO:0007669"/>
    <property type="project" value="TreeGrafter"/>
</dbReference>
<dbReference type="eggNOG" id="COG3125">
    <property type="taxonomic scope" value="Bacteria"/>
</dbReference>
<dbReference type="GO" id="GO:0015078">
    <property type="term" value="F:proton transmembrane transporter activity"/>
    <property type="evidence" value="ECO:0007669"/>
    <property type="project" value="TreeGrafter"/>
</dbReference>
<evidence type="ECO:0000256" key="3">
    <source>
        <dbReference type="ARBA" id="ARBA00022475"/>
    </source>
</evidence>
<evidence type="ECO:0000256" key="5">
    <source>
        <dbReference type="ARBA" id="ARBA00022989"/>
    </source>
</evidence>
<dbReference type="GO" id="GO:0015990">
    <property type="term" value="P:electron transport coupled proton transport"/>
    <property type="evidence" value="ECO:0007669"/>
    <property type="project" value="TreeGrafter"/>
</dbReference>
<comment type="similarity">
    <text evidence="2">Belongs to the cytochrome c oxidase bacterial subunit 4 family.</text>
</comment>
<comment type="subcellular location">
    <subcellularLocation>
        <location evidence="1">Cell membrane</location>
        <topology evidence="1">Multi-pass membrane protein</topology>
    </subcellularLocation>
</comment>
<dbReference type="EMBL" id="FPBV01000001">
    <property type="protein sequence ID" value="SFU31180.1"/>
    <property type="molecule type" value="Genomic_DNA"/>
</dbReference>
<dbReference type="Pfam" id="PF03626">
    <property type="entry name" value="COX4_pro"/>
    <property type="match status" value="1"/>
</dbReference>
<dbReference type="GO" id="GO:0005886">
    <property type="term" value="C:plasma membrane"/>
    <property type="evidence" value="ECO:0007669"/>
    <property type="project" value="UniProtKB-SubCell"/>
</dbReference>
<dbReference type="InterPro" id="IPR005171">
    <property type="entry name" value="Cyt_c_oxidase_su4_prok"/>
</dbReference>
<keyword evidence="3" id="KW-1003">Cell membrane</keyword>
<gene>
    <name evidence="8" type="ORF">SAMN05421543_10162</name>
</gene>
<name>A0A1I7F4T8_9BACL</name>
<dbReference type="Proteomes" id="UP000183508">
    <property type="component" value="Unassembled WGS sequence"/>
</dbReference>
<dbReference type="STRING" id="392015.SAMN05421543_10162"/>
<organism evidence="8 9">
    <name type="scientific">Alicyclobacillus macrosporangiidus</name>
    <dbReference type="NCBI Taxonomy" id="392015"/>
    <lineage>
        <taxon>Bacteria</taxon>
        <taxon>Bacillati</taxon>
        <taxon>Bacillota</taxon>
        <taxon>Bacilli</taxon>
        <taxon>Bacillales</taxon>
        <taxon>Alicyclobacillaceae</taxon>
        <taxon>Alicyclobacillus</taxon>
    </lineage>
</organism>
<evidence type="ECO:0000256" key="7">
    <source>
        <dbReference type="SAM" id="Phobius"/>
    </source>
</evidence>
<keyword evidence="5 7" id="KW-1133">Transmembrane helix</keyword>
<dbReference type="RefSeq" id="WP_074948486.1">
    <property type="nucleotide sequence ID" value="NZ_FPBV01000001.1"/>
</dbReference>
<dbReference type="PANTHER" id="PTHR36835:SF1">
    <property type="entry name" value="CYTOCHROME BO(3) UBIQUINOL OXIDASE SUBUNIT 4"/>
    <property type="match status" value="1"/>
</dbReference>
<evidence type="ECO:0000256" key="1">
    <source>
        <dbReference type="ARBA" id="ARBA00004651"/>
    </source>
</evidence>
<dbReference type="OrthoDB" id="2375888at2"/>
<keyword evidence="6 7" id="KW-0472">Membrane</keyword>
<evidence type="ECO:0000313" key="8">
    <source>
        <dbReference type="EMBL" id="SFU31180.1"/>
    </source>
</evidence>
<feature type="transmembrane region" description="Helical" evidence="7">
    <location>
        <begin position="86"/>
        <end position="107"/>
    </location>
</feature>
<dbReference type="InterPro" id="IPR050968">
    <property type="entry name" value="Cytochrome_c_oxidase_bac_sub4"/>
</dbReference>
<dbReference type="AlphaFoldDB" id="A0A1I7F4T8"/>
<accession>A0A1I7F4T8</accession>
<dbReference type="GO" id="GO:0019646">
    <property type="term" value="P:aerobic electron transport chain"/>
    <property type="evidence" value="ECO:0007669"/>
    <property type="project" value="TreeGrafter"/>
</dbReference>
<evidence type="ECO:0000256" key="4">
    <source>
        <dbReference type="ARBA" id="ARBA00022692"/>
    </source>
</evidence>
<evidence type="ECO:0000256" key="6">
    <source>
        <dbReference type="ARBA" id="ARBA00023136"/>
    </source>
</evidence>
<evidence type="ECO:0000313" key="9">
    <source>
        <dbReference type="Proteomes" id="UP000183508"/>
    </source>
</evidence>
<feature type="transmembrane region" description="Helical" evidence="7">
    <location>
        <begin position="54"/>
        <end position="74"/>
    </location>
</feature>
<evidence type="ECO:0000256" key="2">
    <source>
        <dbReference type="ARBA" id="ARBA00008079"/>
    </source>
</evidence>